<dbReference type="Proteomes" id="UP000800039">
    <property type="component" value="Unassembled WGS sequence"/>
</dbReference>
<name>A0A9P4L8I8_9PLEO</name>
<protein>
    <submittedName>
        <fullName evidence="2">DUF1766-domain-containing protein</fullName>
    </submittedName>
</protein>
<dbReference type="GeneID" id="63855073"/>
<dbReference type="PANTHER" id="PTHR28094:SF1">
    <property type="entry name" value="MEIOTICALLY UP-REGULATED GENE 113 PROTEIN"/>
    <property type="match status" value="1"/>
</dbReference>
<dbReference type="RefSeq" id="XP_040787955.1">
    <property type="nucleotide sequence ID" value="XM_040937823.1"/>
</dbReference>
<dbReference type="InterPro" id="IPR018306">
    <property type="entry name" value="Phage_T5_Orf172_DNA-bd"/>
</dbReference>
<evidence type="ECO:0000313" key="3">
    <source>
        <dbReference type="Proteomes" id="UP000800039"/>
    </source>
</evidence>
<gene>
    <name evidence="2" type="ORF">K460DRAFT_416659</name>
</gene>
<evidence type="ECO:0000313" key="2">
    <source>
        <dbReference type="EMBL" id="KAF1845392.1"/>
    </source>
</evidence>
<reference evidence="2" key="1">
    <citation type="submission" date="2020-01" db="EMBL/GenBank/DDBJ databases">
        <authorList>
            <consortium name="DOE Joint Genome Institute"/>
            <person name="Haridas S."/>
            <person name="Albert R."/>
            <person name="Binder M."/>
            <person name="Bloem J."/>
            <person name="Labutti K."/>
            <person name="Salamov A."/>
            <person name="Andreopoulos B."/>
            <person name="Baker S.E."/>
            <person name="Barry K."/>
            <person name="Bills G."/>
            <person name="Bluhm B.H."/>
            <person name="Cannon C."/>
            <person name="Castanera R."/>
            <person name="Culley D.E."/>
            <person name="Daum C."/>
            <person name="Ezra D."/>
            <person name="Gonzalez J.B."/>
            <person name="Henrissat B."/>
            <person name="Kuo A."/>
            <person name="Liang C."/>
            <person name="Lipzen A."/>
            <person name="Lutzoni F."/>
            <person name="Magnuson J."/>
            <person name="Mondo S."/>
            <person name="Nolan M."/>
            <person name="Ohm R."/>
            <person name="Pangilinan J."/>
            <person name="Park H.-J."/>
            <person name="Ramirez L."/>
            <person name="Alfaro M."/>
            <person name="Sun H."/>
            <person name="Tritt A."/>
            <person name="Yoshinaga Y."/>
            <person name="Zwiers L.-H."/>
            <person name="Turgeon B.G."/>
            <person name="Goodwin S.B."/>
            <person name="Spatafora J.W."/>
            <person name="Crous P.W."/>
            <person name="Grigoriev I.V."/>
        </authorList>
    </citation>
    <scope>NUCLEOTIDE SEQUENCE</scope>
    <source>
        <strain evidence="2">CBS 394.84</strain>
    </source>
</reference>
<dbReference type="AlphaFoldDB" id="A0A9P4L8I8"/>
<dbReference type="OrthoDB" id="4062651at2759"/>
<dbReference type="InterPro" id="IPR053006">
    <property type="entry name" value="Meiosis_regulatory"/>
</dbReference>
<dbReference type="PANTHER" id="PTHR28094">
    <property type="entry name" value="MEIOTICALLY UP-REGULATED GENE 113 PROTEIN"/>
    <property type="match status" value="1"/>
</dbReference>
<proteinExistence type="predicted"/>
<organism evidence="2 3">
    <name type="scientific">Cucurbitaria berberidis CBS 394.84</name>
    <dbReference type="NCBI Taxonomy" id="1168544"/>
    <lineage>
        <taxon>Eukaryota</taxon>
        <taxon>Fungi</taxon>
        <taxon>Dikarya</taxon>
        <taxon>Ascomycota</taxon>
        <taxon>Pezizomycotina</taxon>
        <taxon>Dothideomycetes</taxon>
        <taxon>Pleosporomycetidae</taxon>
        <taxon>Pleosporales</taxon>
        <taxon>Pleosporineae</taxon>
        <taxon>Cucurbitariaceae</taxon>
        <taxon>Cucurbitaria</taxon>
    </lineage>
</organism>
<accession>A0A9P4L8I8</accession>
<sequence length="363" mass="42277">MLEDLASLDFREEWDNVYSKLIQIVEILLCRSTHGRKAIEELLALNNRMIEWLYKGDEKRANISVDSTLTLIETWVQELCRNSDTTVAKLRDHLEQRAKSESGEVDQAEAPKARDEGEALAYDPLKLSLRSTLNSPLDEADRIQYIHHFSRYQPKNVSLLSARSATTRLIRTPLTNTELVSEYVYIYWCPGNFGYVKIGVTDDVSQRLKGWEEQCKQEVREHFQQDSSERVLVKHAFRVEKIVHTALKEIRYQEIGCKGCGRRHIEWFRTSPEHAALVIKKYSPWAATNPYPFDKSDNGWRLDKKIGEREVEELTELIGSHESKHISKFRRRTIPRRVTTGKQGPGELYARWKYSFFYPLAQG</sequence>
<dbReference type="EMBL" id="ML976616">
    <property type="protein sequence ID" value="KAF1845392.1"/>
    <property type="molecule type" value="Genomic_DNA"/>
</dbReference>
<evidence type="ECO:0000259" key="1">
    <source>
        <dbReference type="SMART" id="SM00974"/>
    </source>
</evidence>
<dbReference type="Pfam" id="PF10544">
    <property type="entry name" value="T5orf172"/>
    <property type="match status" value="1"/>
</dbReference>
<dbReference type="SMART" id="SM00974">
    <property type="entry name" value="T5orf172"/>
    <property type="match status" value="1"/>
</dbReference>
<keyword evidence="3" id="KW-1185">Reference proteome</keyword>
<feature type="domain" description="Bacteriophage T5 Orf172 DNA-binding" evidence="1">
    <location>
        <begin position="190"/>
        <end position="282"/>
    </location>
</feature>
<comment type="caution">
    <text evidence="2">The sequence shown here is derived from an EMBL/GenBank/DDBJ whole genome shotgun (WGS) entry which is preliminary data.</text>
</comment>